<feature type="region of interest" description="Disordered" evidence="1">
    <location>
        <begin position="162"/>
        <end position="191"/>
    </location>
</feature>
<organism evidence="2 3">
    <name type="scientific">Cafeteria roenbergensis</name>
    <name type="common">Marine flagellate</name>
    <dbReference type="NCBI Taxonomy" id="33653"/>
    <lineage>
        <taxon>Eukaryota</taxon>
        <taxon>Sar</taxon>
        <taxon>Stramenopiles</taxon>
        <taxon>Bigyra</taxon>
        <taxon>Opalozoa</taxon>
        <taxon>Bicosoecida</taxon>
        <taxon>Cafeteriaceae</taxon>
        <taxon>Cafeteria</taxon>
    </lineage>
</organism>
<name>A0A5A8C4G4_CAFRO</name>
<dbReference type="AlphaFoldDB" id="A0A5A8C4G4"/>
<proteinExistence type="predicted"/>
<dbReference type="EMBL" id="VLTN01000062">
    <property type="protein sequence ID" value="KAA0147705.1"/>
    <property type="molecule type" value="Genomic_DNA"/>
</dbReference>
<feature type="compositionally biased region" description="Gly residues" evidence="1">
    <location>
        <begin position="206"/>
        <end position="226"/>
    </location>
</feature>
<accession>A0A5A8C4G4</accession>
<gene>
    <name evidence="2" type="ORF">FNF29_07159</name>
</gene>
<evidence type="ECO:0000313" key="2">
    <source>
        <dbReference type="EMBL" id="KAA0147705.1"/>
    </source>
</evidence>
<evidence type="ECO:0000313" key="3">
    <source>
        <dbReference type="Proteomes" id="UP000323011"/>
    </source>
</evidence>
<feature type="region of interest" description="Disordered" evidence="1">
    <location>
        <begin position="1"/>
        <end position="20"/>
    </location>
</feature>
<reference evidence="2 3" key="1">
    <citation type="submission" date="2019-07" db="EMBL/GenBank/DDBJ databases">
        <title>Genomes of Cafeteria roenbergensis.</title>
        <authorList>
            <person name="Fischer M.G."/>
            <person name="Hackl T."/>
            <person name="Roman M."/>
        </authorList>
    </citation>
    <scope>NUCLEOTIDE SEQUENCE [LARGE SCALE GENOMIC DNA]</scope>
    <source>
        <strain evidence="2 3">BVI</strain>
    </source>
</reference>
<feature type="compositionally biased region" description="Gly residues" evidence="1">
    <location>
        <begin position="260"/>
        <end position="277"/>
    </location>
</feature>
<evidence type="ECO:0000256" key="1">
    <source>
        <dbReference type="SAM" id="MobiDB-lite"/>
    </source>
</evidence>
<feature type="compositionally biased region" description="Acidic residues" evidence="1">
    <location>
        <begin position="485"/>
        <end position="503"/>
    </location>
</feature>
<feature type="compositionally biased region" description="Basic residues" evidence="1">
    <location>
        <begin position="229"/>
        <end position="245"/>
    </location>
</feature>
<dbReference type="Proteomes" id="UP000323011">
    <property type="component" value="Unassembled WGS sequence"/>
</dbReference>
<feature type="region of interest" description="Disordered" evidence="1">
    <location>
        <begin position="206"/>
        <end position="281"/>
    </location>
</feature>
<keyword evidence="3" id="KW-1185">Reference proteome</keyword>
<feature type="region of interest" description="Disordered" evidence="1">
    <location>
        <begin position="485"/>
        <end position="522"/>
    </location>
</feature>
<sequence length="522" mass="53549">MAAAARPPAPPGNEVISAPSCPPAPVDVKARLSADKRFTAGAKGTPPLLALAPAPGHDVTAPACVCAACTAAMAESACELVRSVASIGYATPGLRETELAFSPDEAYRTLSQAPVCPTCLTNVRNVIARAVAPAGRHHRLPKWPRPLLRIFQDVSALPDVDHAVPAGATPGGGGSAEPEAQRLAASGGSLASADPISSALAAVGSSGLGGASSGGPGNAGGGGGPSSGRRSKKGKKGKRSTKRGSAKTGGHHGDGSASGTSGGGGGAGGGSGGGSGGHQSVEQQLEQLRRFRLAIRPEVFAHFRNIEFVSDVFDFQAAAARGGGFAGYSIRATAAAAEAGREITGVPANRCDLHMHPLSDVFALLSSEADEAWIEWWDALPREARVRVVRVPMEGIRSETDAHLDLFRFCGNCRRRVRRALQVLLATSDRARDTAIAELGRADAGSVPGSDGGFVAEHFECLCVGEPSRRVVSRWAAMGHEVDDGLCPEDSDASTSDDEDDYQECLTVGGPLRTALPTSRRA</sequence>
<protein>
    <submittedName>
        <fullName evidence="2">Uncharacterized protein</fullName>
    </submittedName>
</protein>
<comment type="caution">
    <text evidence="2">The sequence shown here is derived from an EMBL/GenBank/DDBJ whole genome shotgun (WGS) entry which is preliminary data.</text>
</comment>